<feature type="transmembrane region" description="Helical" evidence="1">
    <location>
        <begin position="7"/>
        <end position="25"/>
    </location>
</feature>
<keyword evidence="1" id="KW-0812">Transmembrane</keyword>
<evidence type="ECO:0000313" key="2">
    <source>
        <dbReference type="EMBL" id="SUM74698.1"/>
    </source>
</evidence>
<dbReference type="RefSeq" id="WP_115314074.1">
    <property type="nucleotide sequence ID" value="NZ_CP066042.1"/>
</dbReference>
<gene>
    <name evidence="2" type="ORF">NCTC11807_02716</name>
</gene>
<keyword evidence="1" id="KW-0472">Membrane</keyword>
<organism evidence="2 3">
    <name type="scientific">Staphylococcus saccharolyticus</name>
    <dbReference type="NCBI Taxonomy" id="33028"/>
    <lineage>
        <taxon>Bacteria</taxon>
        <taxon>Bacillati</taxon>
        <taxon>Bacillota</taxon>
        <taxon>Bacilli</taxon>
        <taxon>Bacillales</taxon>
        <taxon>Staphylococcaceae</taxon>
        <taxon>Staphylococcus</taxon>
    </lineage>
</organism>
<dbReference type="InterPro" id="IPR058175">
    <property type="entry name" value="ElxI1-like"/>
</dbReference>
<name>A0A380H904_9STAP</name>
<protein>
    <submittedName>
        <fullName evidence="2">Uncharacterized protein</fullName>
    </submittedName>
</protein>
<keyword evidence="3" id="KW-1185">Reference proteome</keyword>
<dbReference type="EMBL" id="UHDZ01000001">
    <property type="protein sequence ID" value="SUM74698.1"/>
    <property type="molecule type" value="Genomic_DNA"/>
</dbReference>
<dbReference type="AlphaFoldDB" id="A0A380H904"/>
<keyword evidence="1" id="KW-1133">Transmembrane helix</keyword>
<dbReference type="GeneID" id="63935437"/>
<evidence type="ECO:0000256" key="1">
    <source>
        <dbReference type="SAM" id="Phobius"/>
    </source>
</evidence>
<proteinExistence type="predicted"/>
<sequence>MSLLTKTLDALASVCVALLFTKYFIHYANDMFDWHLRWYFLENIPHLALILFILTFIFAVPSEMIKDKEKKLSSIVLILLYVLSHN</sequence>
<reference evidence="2 3" key="1">
    <citation type="submission" date="2018-06" db="EMBL/GenBank/DDBJ databases">
        <authorList>
            <consortium name="Pathogen Informatics"/>
            <person name="Doyle S."/>
        </authorList>
    </citation>
    <scope>NUCLEOTIDE SEQUENCE [LARGE SCALE GENOMIC DNA]</scope>
    <source>
        <strain evidence="2 3">NCTC11807</strain>
    </source>
</reference>
<feature type="transmembrane region" description="Helical" evidence="1">
    <location>
        <begin position="45"/>
        <end position="65"/>
    </location>
</feature>
<dbReference type="Proteomes" id="UP000255425">
    <property type="component" value="Unassembled WGS sequence"/>
</dbReference>
<dbReference type="NCBIfam" id="NF047829">
    <property type="entry name" value="epilancin_ElxI1"/>
    <property type="match status" value="1"/>
</dbReference>
<evidence type="ECO:0000313" key="3">
    <source>
        <dbReference type="Proteomes" id="UP000255425"/>
    </source>
</evidence>
<accession>A0A380H904</accession>